<keyword evidence="3" id="KW-1003">Cell membrane</keyword>
<accession>A0A369P030</accession>
<dbReference type="Pfam" id="PF03006">
    <property type="entry name" value="HlyIII"/>
    <property type="match status" value="1"/>
</dbReference>
<dbReference type="InterPro" id="IPR004254">
    <property type="entry name" value="AdipoR/HlyIII-related"/>
</dbReference>
<dbReference type="PANTHER" id="PTHR20855:SF3">
    <property type="entry name" value="LD03007P"/>
    <property type="match status" value="1"/>
</dbReference>
<dbReference type="RefSeq" id="WP_114539590.1">
    <property type="nucleotide sequence ID" value="NZ_DBFWAD010000036.1"/>
</dbReference>
<evidence type="ECO:0000256" key="2">
    <source>
        <dbReference type="ARBA" id="ARBA00008488"/>
    </source>
</evidence>
<comment type="similarity">
    <text evidence="2">Belongs to the UPF0073 (Hly-III) family.</text>
</comment>
<evidence type="ECO:0000313" key="7">
    <source>
        <dbReference type="EMBL" id="RDC45454.1"/>
    </source>
</evidence>
<protein>
    <submittedName>
        <fullName evidence="7">Hemolysin III</fullName>
    </submittedName>
</protein>
<sequence>MPNIRLTHPELSPNAAAAAAKVSPEIRELIKRSGKKPVREYTLGEEIFNAVTHGVGAGLAVAALVLLIVKSVADGGGILLAAALVYGIAQLLEYLMSTLYHALAAERAKRVFKVLDHSGIYLLIAGTYTPYCLITLGHVGGIWLAAFVWAVSLVGIAFEAFWTYRPRWISAVLYVALGWSIVFFIPTLFAELAPAGFWLLVAGGISYTVGAVFYIFKKVRYMHSIFHLFVLAASCLQFFSVYFFVI</sequence>
<evidence type="ECO:0000256" key="6">
    <source>
        <dbReference type="ARBA" id="ARBA00023136"/>
    </source>
</evidence>
<evidence type="ECO:0000256" key="5">
    <source>
        <dbReference type="ARBA" id="ARBA00022989"/>
    </source>
</evidence>
<dbReference type="InterPro" id="IPR005744">
    <property type="entry name" value="Hy-lIII"/>
</dbReference>
<dbReference type="Proteomes" id="UP000253805">
    <property type="component" value="Unassembled WGS sequence"/>
</dbReference>
<comment type="subcellular location">
    <subcellularLocation>
        <location evidence="1">Cell membrane</location>
        <topology evidence="1">Multi-pass membrane protein</topology>
    </subcellularLocation>
</comment>
<dbReference type="EMBL" id="PPUT01000009">
    <property type="protein sequence ID" value="RDC45454.1"/>
    <property type="molecule type" value="Genomic_DNA"/>
</dbReference>
<keyword evidence="4" id="KW-0812">Transmembrane</keyword>
<keyword evidence="6" id="KW-0472">Membrane</keyword>
<reference evidence="7 8" key="1">
    <citation type="journal article" date="2018" name="Elife">
        <title>Discovery and characterization of a prevalent human gut bacterial enzyme sufficient for the inactivation of a family of plant toxins.</title>
        <authorList>
            <person name="Koppel N."/>
            <person name="Bisanz J.E."/>
            <person name="Pandelia M.E."/>
            <person name="Turnbaugh P.J."/>
            <person name="Balskus E.P."/>
        </authorList>
    </citation>
    <scope>NUCLEOTIDE SEQUENCE [LARGE SCALE GENOMIC DNA]</scope>
    <source>
        <strain evidence="7 8">OB21 GAM 11</strain>
    </source>
</reference>
<dbReference type="PANTHER" id="PTHR20855">
    <property type="entry name" value="ADIPOR/PROGESTIN RECEPTOR-RELATED"/>
    <property type="match status" value="1"/>
</dbReference>
<dbReference type="AlphaFoldDB" id="A0A369P030"/>
<name>A0A369P030_9ACTN</name>
<evidence type="ECO:0000313" key="8">
    <source>
        <dbReference type="Proteomes" id="UP000253805"/>
    </source>
</evidence>
<gene>
    <name evidence="7" type="ORF">C1850_04895</name>
</gene>
<dbReference type="GO" id="GO:0005886">
    <property type="term" value="C:plasma membrane"/>
    <property type="evidence" value="ECO:0007669"/>
    <property type="project" value="UniProtKB-SubCell"/>
</dbReference>
<dbReference type="NCBIfam" id="TIGR01065">
    <property type="entry name" value="hlyIII"/>
    <property type="match status" value="1"/>
</dbReference>
<evidence type="ECO:0000256" key="3">
    <source>
        <dbReference type="ARBA" id="ARBA00022475"/>
    </source>
</evidence>
<dbReference type="GO" id="GO:0140911">
    <property type="term" value="F:pore-forming activity"/>
    <property type="evidence" value="ECO:0007669"/>
    <property type="project" value="InterPro"/>
</dbReference>
<comment type="caution">
    <text evidence="7">The sequence shown here is derived from an EMBL/GenBank/DDBJ whole genome shotgun (WGS) entry which is preliminary data.</text>
</comment>
<organism evidence="7 8">
    <name type="scientific">Adlercreutzia equolifaciens subsp. celatus</name>
    <dbReference type="NCBI Taxonomy" id="394340"/>
    <lineage>
        <taxon>Bacteria</taxon>
        <taxon>Bacillati</taxon>
        <taxon>Actinomycetota</taxon>
        <taxon>Coriobacteriia</taxon>
        <taxon>Eggerthellales</taxon>
        <taxon>Eggerthellaceae</taxon>
        <taxon>Adlercreutzia</taxon>
    </lineage>
</organism>
<evidence type="ECO:0000256" key="4">
    <source>
        <dbReference type="ARBA" id="ARBA00022692"/>
    </source>
</evidence>
<proteinExistence type="inferred from homology"/>
<evidence type="ECO:0000256" key="1">
    <source>
        <dbReference type="ARBA" id="ARBA00004651"/>
    </source>
</evidence>
<keyword evidence="5" id="KW-1133">Transmembrane helix</keyword>